<organism evidence="3 4">
    <name type="scientific">Desulfosarcina ovata subsp. sediminis</name>
    <dbReference type="NCBI Taxonomy" id="885957"/>
    <lineage>
        <taxon>Bacteria</taxon>
        <taxon>Pseudomonadati</taxon>
        <taxon>Thermodesulfobacteriota</taxon>
        <taxon>Desulfobacteria</taxon>
        <taxon>Desulfobacterales</taxon>
        <taxon>Desulfosarcinaceae</taxon>
        <taxon>Desulfosarcina</taxon>
    </lineage>
</organism>
<dbReference type="KEGG" id="dov:DSCO28_09550"/>
<dbReference type="CDD" id="cd00293">
    <property type="entry name" value="USP-like"/>
    <property type="match status" value="1"/>
</dbReference>
<gene>
    <name evidence="3" type="ORF">DSCO28_09550</name>
</gene>
<comment type="similarity">
    <text evidence="1">Belongs to the universal stress protein A family.</text>
</comment>
<dbReference type="EMBL" id="AP021876">
    <property type="protein sequence ID" value="BBO80389.1"/>
    <property type="molecule type" value="Genomic_DNA"/>
</dbReference>
<sequence>MTQKLKILTAVDLSDYSAATVRYGIWMAEKTDAELILINVINQRDLDMVRRAMVGYDSFSFPNYLEEQINDRKIKMQELFDGVAHGEINCSYLVKDGIPYYEILETIKVEAPSMLILSTKGRSNLADVVVGSTARKLFRRCTIPMITIPATYAQVP</sequence>
<reference evidence="3 4" key="1">
    <citation type="submission" date="2019-11" db="EMBL/GenBank/DDBJ databases">
        <title>Comparative genomics of hydrocarbon-degrading Desulfosarcina strains.</title>
        <authorList>
            <person name="Watanabe M."/>
            <person name="Kojima H."/>
            <person name="Fukui M."/>
        </authorList>
    </citation>
    <scope>NUCLEOTIDE SEQUENCE [LARGE SCALE GENOMIC DNA]</scope>
    <source>
        <strain evidence="3 4">28bB2T</strain>
    </source>
</reference>
<dbReference type="InterPro" id="IPR006015">
    <property type="entry name" value="Universal_stress_UspA"/>
</dbReference>
<dbReference type="PANTHER" id="PTHR46268">
    <property type="entry name" value="STRESS RESPONSE PROTEIN NHAX"/>
    <property type="match status" value="1"/>
</dbReference>
<dbReference type="RefSeq" id="WP_155321364.1">
    <property type="nucleotide sequence ID" value="NZ_AP021876.1"/>
</dbReference>
<protein>
    <recommendedName>
        <fullName evidence="2">UspA domain-containing protein</fullName>
    </recommendedName>
</protein>
<dbReference type="SUPFAM" id="SSF52402">
    <property type="entry name" value="Adenine nucleotide alpha hydrolases-like"/>
    <property type="match status" value="1"/>
</dbReference>
<dbReference type="InterPro" id="IPR006016">
    <property type="entry name" value="UspA"/>
</dbReference>
<feature type="domain" description="UspA" evidence="2">
    <location>
        <begin position="6"/>
        <end position="148"/>
    </location>
</feature>
<dbReference type="Gene3D" id="3.40.50.620">
    <property type="entry name" value="HUPs"/>
    <property type="match status" value="1"/>
</dbReference>
<evidence type="ECO:0000313" key="3">
    <source>
        <dbReference type="EMBL" id="BBO80389.1"/>
    </source>
</evidence>
<evidence type="ECO:0000256" key="1">
    <source>
        <dbReference type="ARBA" id="ARBA00008791"/>
    </source>
</evidence>
<dbReference type="PANTHER" id="PTHR46268:SF6">
    <property type="entry name" value="UNIVERSAL STRESS PROTEIN UP12"/>
    <property type="match status" value="1"/>
</dbReference>
<evidence type="ECO:0000259" key="2">
    <source>
        <dbReference type="Pfam" id="PF00582"/>
    </source>
</evidence>
<dbReference type="Proteomes" id="UP000425960">
    <property type="component" value="Chromosome"/>
</dbReference>
<dbReference type="PRINTS" id="PR01438">
    <property type="entry name" value="UNVRSLSTRESS"/>
</dbReference>
<dbReference type="Pfam" id="PF00582">
    <property type="entry name" value="Usp"/>
    <property type="match status" value="1"/>
</dbReference>
<dbReference type="InterPro" id="IPR014729">
    <property type="entry name" value="Rossmann-like_a/b/a_fold"/>
</dbReference>
<evidence type="ECO:0000313" key="4">
    <source>
        <dbReference type="Proteomes" id="UP000425960"/>
    </source>
</evidence>
<proteinExistence type="inferred from homology"/>
<dbReference type="AlphaFoldDB" id="A0A5K7ZL80"/>
<name>A0A5K7ZL80_9BACT</name>
<accession>A0A5K7ZL80</accession>